<dbReference type="AlphaFoldDB" id="A0A2S8AEM1"/>
<keyword evidence="2" id="KW-0238">DNA-binding</keyword>
<evidence type="ECO:0000256" key="2">
    <source>
        <dbReference type="ARBA" id="ARBA00023125"/>
    </source>
</evidence>
<comment type="similarity">
    <text evidence="1">Belongs to the 'phage' integrase family.</text>
</comment>
<evidence type="ECO:0000256" key="1">
    <source>
        <dbReference type="ARBA" id="ARBA00008857"/>
    </source>
</evidence>
<dbReference type="InterPro" id="IPR011010">
    <property type="entry name" value="DNA_brk_join_enz"/>
</dbReference>
<sequence>MKNQERLHHYKKYLELKGYQKSSIRGLLKRAELYEAKTDNPSLSLKPSTLQLYYYQKKTYLHYLSEVEKEVHYLQEEHHKKEVLPIDIVSIAEIEELLKSCKDVRDKVVLVCLYSLGLRLSEVSNIELEDIDRENKLLLVKKSKTKRQRQVLINKRSLEIITEYIETERPINTGNKLVQGIQGNLTPDGIYQVLKRIIQRTRIKKRIYPHLLRHSIASHLLQRGMELEQISKLLGHSSLESTQRYTHIEVRSRNLAIRSK</sequence>
<dbReference type="InterPro" id="IPR002104">
    <property type="entry name" value="Integrase_catalytic"/>
</dbReference>
<proteinExistence type="inferred from homology"/>
<dbReference type="SUPFAM" id="SSF56349">
    <property type="entry name" value="DNA breaking-rejoining enzymes"/>
    <property type="match status" value="1"/>
</dbReference>
<dbReference type="PANTHER" id="PTHR30349">
    <property type="entry name" value="PHAGE INTEGRASE-RELATED"/>
    <property type="match status" value="1"/>
</dbReference>
<dbReference type="OrthoDB" id="9801717at2"/>
<dbReference type="GO" id="GO:0003677">
    <property type="term" value="F:DNA binding"/>
    <property type="evidence" value="ECO:0007669"/>
    <property type="project" value="UniProtKB-KW"/>
</dbReference>
<keyword evidence="6" id="KW-1185">Reference proteome</keyword>
<feature type="domain" description="Tyr recombinase" evidence="4">
    <location>
        <begin position="84"/>
        <end position="259"/>
    </location>
</feature>
<evidence type="ECO:0000256" key="3">
    <source>
        <dbReference type="ARBA" id="ARBA00023172"/>
    </source>
</evidence>
<evidence type="ECO:0000313" key="5">
    <source>
        <dbReference type="EMBL" id="PQL93804.1"/>
    </source>
</evidence>
<accession>A0A2S8AEM1</accession>
<gene>
    <name evidence="5" type="ORF">C4S77_04440</name>
</gene>
<dbReference type="PANTHER" id="PTHR30349:SF41">
    <property type="entry name" value="INTEGRASE_RECOMBINASE PROTEIN MJ0367-RELATED"/>
    <property type="match status" value="1"/>
</dbReference>
<dbReference type="RefSeq" id="WP_105246362.1">
    <property type="nucleotide sequence ID" value="NZ_PSZM01000028.1"/>
</dbReference>
<comment type="caution">
    <text evidence="5">The sequence shown here is derived from an EMBL/GenBank/DDBJ whole genome shotgun (WGS) entry which is preliminary data.</text>
</comment>
<dbReference type="GO" id="GO:0006310">
    <property type="term" value="P:DNA recombination"/>
    <property type="evidence" value="ECO:0007669"/>
    <property type="project" value="UniProtKB-KW"/>
</dbReference>
<keyword evidence="3" id="KW-0233">DNA recombination</keyword>
<dbReference type="PROSITE" id="PS51898">
    <property type="entry name" value="TYR_RECOMBINASE"/>
    <property type="match status" value="1"/>
</dbReference>
<evidence type="ECO:0000259" key="4">
    <source>
        <dbReference type="PROSITE" id="PS51898"/>
    </source>
</evidence>
<organism evidence="5 6">
    <name type="scientific">Apibacter adventoris</name>
    <dbReference type="NCBI Taxonomy" id="1679466"/>
    <lineage>
        <taxon>Bacteria</taxon>
        <taxon>Pseudomonadati</taxon>
        <taxon>Bacteroidota</taxon>
        <taxon>Flavobacteriia</taxon>
        <taxon>Flavobacteriales</taxon>
        <taxon>Weeksellaceae</taxon>
        <taxon>Apibacter</taxon>
    </lineage>
</organism>
<reference evidence="5 6" key="1">
    <citation type="submission" date="2018-02" db="EMBL/GenBank/DDBJ databases">
        <title>Genome sequences of Apibacter spp., gut symbionts of Asian honey bees.</title>
        <authorList>
            <person name="Kwong W.K."/>
            <person name="Steele M.I."/>
            <person name="Moran N.A."/>
        </authorList>
    </citation>
    <scope>NUCLEOTIDE SEQUENCE [LARGE SCALE GENOMIC DNA]</scope>
    <source>
        <strain evidence="6">wkB301</strain>
    </source>
</reference>
<evidence type="ECO:0000313" key="6">
    <source>
        <dbReference type="Proteomes" id="UP000238042"/>
    </source>
</evidence>
<dbReference type="InterPro" id="IPR050090">
    <property type="entry name" value="Tyrosine_recombinase_XerCD"/>
</dbReference>
<dbReference type="InterPro" id="IPR013762">
    <property type="entry name" value="Integrase-like_cat_sf"/>
</dbReference>
<dbReference type="Proteomes" id="UP000238042">
    <property type="component" value="Unassembled WGS sequence"/>
</dbReference>
<dbReference type="GO" id="GO:0015074">
    <property type="term" value="P:DNA integration"/>
    <property type="evidence" value="ECO:0007669"/>
    <property type="project" value="InterPro"/>
</dbReference>
<name>A0A2S8AEM1_9FLAO</name>
<dbReference type="Gene3D" id="1.10.443.10">
    <property type="entry name" value="Intergrase catalytic core"/>
    <property type="match status" value="1"/>
</dbReference>
<dbReference type="EMBL" id="PSZM01000028">
    <property type="protein sequence ID" value="PQL93804.1"/>
    <property type="molecule type" value="Genomic_DNA"/>
</dbReference>
<protein>
    <recommendedName>
        <fullName evidence="4">Tyr recombinase domain-containing protein</fullName>
    </recommendedName>
</protein>
<dbReference type="Pfam" id="PF00589">
    <property type="entry name" value="Phage_integrase"/>
    <property type="match status" value="1"/>
</dbReference>